<dbReference type="Gene3D" id="3.40.50.2300">
    <property type="match status" value="2"/>
</dbReference>
<name>A0A081FTL6_9GAMM</name>
<dbReference type="AlphaFoldDB" id="A0A081FTL6"/>
<dbReference type="eggNOG" id="COG2984">
    <property type="taxonomic scope" value="Bacteria"/>
</dbReference>
<proteinExistence type="predicted"/>
<dbReference type="EMBL" id="JMQN01000059">
    <property type="protein sequence ID" value="KEA61871.1"/>
    <property type="molecule type" value="Genomic_DNA"/>
</dbReference>
<sequence length="303" mass="33448">MYWRGCEESCQGYRDYLEAHMPGAELIIRDAARDRDRLPGFLEEARAFQPDLLLSWGTTVTLALAGTLSDLGNTAFNHELPQIFTLVADPVGAGIIKSLDETGRANLTGTLNRVPEEVNINAMRTYLPSFKRLGLIYNRNERNSVLKKEELEALAPKMGFELVALELALDSSGVPLAADIPDKLTHLKQLDVDFIYLGSSSFLNEQSAVFTSSAVEAGLPVLSPYESQVRESDALMSVSARYYQVGELAGELTLRIIKDGVEPGSLPVARMTEFAYVVNMDVARRLNLFPSVEILQFAETVKN</sequence>
<reference evidence="1 2" key="1">
    <citation type="submission" date="2014-04" db="EMBL/GenBank/DDBJ databases">
        <title>Marinobacterium kochiensis sp. nov., isolated from sediment sample collected from Kochi backwaters in Kerala, India.</title>
        <authorList>
            <person name="Singh A."/>
            <person name="Pinnaka A.K."/>
        </authorList>
    </citation>
    <scope>NUCLEOTIDE SEQUENCE [LARGE SCALE GENOMIC DNA]</scope>
    <source>
        <strain evidence="1 2">AK27</strain>
    </source>
</reference>
<gene>
    <name evidence="1" type="ORF">ADIMK_4018</name>
</gene>
<accession>A0A081FTL6</accession>
<comment type="caution">
    <text evidence="1">The sequence shown here is derived from an EMBL/GenBank/DDBJ whole genome shotgun (WGS) entry which is preliminary data.</text>
</comment>
<protein>
    <submittedName>
        <fullName evidence="1">ABC transporter substrate-binding protein</fullName>
    </submittedName>
</protein>
<dbReference type="STRING" id="1232683.ADIMK_4018"/>
<dbReference type="Proteomes" id="UP000028252">
    <property type="component" value="Unassembled WGS sequence"/>
</dbReference>
<evidence type="ECO:0000313" key="2">
    <source>
        <dbReference type="Proteomes" id="UP000028252"/>
    </source>
</evidence>
<dbReference type="PANTHER" id="PTHR35271">
    <property type="entry name" value="ABC TRANSPORTER, SUBSTRATE-BINDING LIPOPROTEIN-RELATED"/>
    <property type="match status" value="1"/>
</dbReference>
<keyword evidence="2" id="KW-1185">Reference proteome</keyword>
<dbReference type="InterPro" id="IPR007487">
    <property type="entry name" value="ABC_transpt-TYRBP-like"/>
</dbReference>
<organism evidence="1 2">
    <name type="scientific">Marinobacterium lacunae</name>
    <dbReference type="NCBI Taxonomy" id="1232683"/>
    <lineage>
        <taxon>Bacteria</taxon>
        <taxon>Pseudomonadati</taxon>
        <taxon>Pseudomonadota</taxon>
        <taxon>Gammaproteobacteria</taxon>
        <taxon>Oceanospirillales</taxon>
        <taxon>Oceanospirillaceae</taxon>
        <taxon>Marinobacterium</taxon>
    </lineage>
</organism>
<dbReference type="PANTHER" id="PTHR35271:SF1">
    <property type="entry name" value="ABC TRANSPORTER, SUBSTRATE-BINDING LIPOPROTEIN"/>
    <property type="match status" value="1"/>
</dbReference>
<evidence type="ECO:0000313" key="1">
    <source>
        <dbReference type="EMBL" id="KEA61871.1"/>
    </source>
</evidence>
<dbReference type="Pfam" id="PF04392">
    <property type="entry name" value="ABC_sub_bind"/>
    <property type="match status" value="1"/>
</dbReference>
<dbReference type="PATRIC" id="fig|1232683.4.peg.3953"/>
<dbReference type="CDD" id="cd06325">
    <property type="entry name" value="PBP1_ABC_unchar_transporter"/>
    <property type="match status" value="1"/>
</dbReference>